<proteinExistence type="predicted"/>
<dbReference type="Proteomes" id="UP000018162">
    <property type="component" value="Unassembled WGS sequence"/>
</dbReference>
<sequence>MTSLFFCATINSKHYISVNTTPQHIFPVCITLKRADHFAFFDKDMEIFNALCYQLIAGKLKCQM</sequence>
<dbReference type="EMBL" id="CBFV010000007">
    <property type="protein sequence ID" value="CDC69240.1"/>
    <property type="molecule type" value="Genomic_DNA"/>
</dbReference>
<accession>R6TAI3</accession>
<organism evidence="1 2">
    <name type="scientific">Agathobacter rectalis CAG:36</name>
    <dbReference type="NCBI Taxonomy" id="1263079"/>
    <lineage>
        <taxon>Bacteria</taxon>
        <taxon>Bacillati</taxon>
        <taxon>Bacillota</taxon>
        <taxon>Clostridia</taxon>
        <taxon>Lachnospirales</taxon>
        <taxon>Lachnospiraceae</taxon>
        <taxon>Agathobacter</taxon>
    </lineage>
</organism>
<comment type="caution">
    <text evidence="1">The sequence shown here is derived from an EMBL/GenBank/DDBJ whole genome shotgun (WGS) entry which is preliminary data.</text>
</comment>
<protein>
    <submittedName>
        <fullName evidence="1">Uncharacterized protein</fullName>
    </submittedName>
</protein>
<gene>
    <name evidence="1" type="ORF">BN626_02314</name>
</gene>
<evidence type="ECO:0000313" key="1">
    <source>
        <dbReference type="EMBL" id="CDC69240.1"/>
    </source>
</evidence>
<dbReference type="AlphaFoldDB" id="R6TAI3"/>
<name>R6TAI3_9FIRM</name>
<evidence type="ECO:0000313" key="2">
    <source>
        <dbReference type="Proteomes" id="UP000018162"/>
    </source>
</evidence>
<reference evidence="1" key="1">
    <citation type="submission" date="2012-11" db="EMBL/GenBank/DDBJ databases">
        <title>Dependencies among metagenomic species, viruses, plasmids and units of genetic variation.</title>
        <authorList>
            <person name="Nielsen H.B."/>
            <person name="Almeida M."/>
            <person name="Juncker A.S."/>
            <person name="Rasmussen S."/>
            <person name="Li J."/>
            <person name="Sunagawa S."/>
            <person name="Plichta D."/>
            <person name="Gautier L."/>
            <person name="Le Chatelier E."/>
            <person name="Peletier E."/>
            <person name="Bonde I."/>
            <person name="Nielsen T."/>
            <person name="Manichanh C."/>
            <person name="Arumugam M."/>
            <person name="Batto J."/>
            <person name="Santos M.B.Q.D."/>
            <person name="Blom N."/>
            <person name="Borruel N."/>
            <person name="Burgdorf K.S."/>
            <person name="Boumezbeur F."/>
            <person name="Casellas F."/>
            <person name="Dore J."/>
            <person name="Guarner F."/>
            <person name="Hansen T."/>
            <person name="Hildebrand F."/>
            <person name="Kaas R.S."/>
            <person name="Kennedy S."/>
            <person name="Kristiansen K."/>
            <person name="Kultima J.R."/>
            <person name="Leonard P."/>
            <person name="Levenez F."/>
            <person name="Lund O."/>
            <person name="Moumen B."/>
            <person name="Le Paslier D."/>
            <person name="Pons N."/>
            <person name="Pedersen O."/>
            <person name="Prifti E."/>
            <person name="Qin J."/>
            <person name="Raes J."/>
            <person name="Tap J."/>
            <person name="Tims S."/>
            <person name="Ussery D.W."/>
            <person name="Yamada T."/>
            <person name="MetaHit consortium"/>
            <person name="Renault P."/>
            <person name="Sicheritz-Ponten T."/>
            <person name="Bork P."/>
            <person name="Wang J."/>
            <person name="Brunak S."/>
            <person name="Ehrlich S.D."/>
        </authorList>
    </citation>
    <scope>NUCLEOTIDE SEQUENCE [LARGE SCALE GENOMIC DNA]</scope>
</reference>